<dbReference type="EMBL" id="JBJUIK010000007">
    <property type="protein sequence ID" value="KAL3523321.1"/>
    <property type="molecule type" value="Genomic_DNA"/>
</dbReference>
<reference evidence="9 10" key="1">
    <citation type="submission" date="2024-11" db="EMBL/GenBank/DDBJ databases">
        <title>A near-complete genome assembly of Cinchona calisaya.</title>
        <authorList>
            <person name="Lian D.C."/>
            <person name="Zhao X.W."/>
            <person name="Wei L."/>
        </authorList>
    </citation>
    <scope>NUCLEOTIDE SEQUENCE [LARGE SCALE GENOMIC DNA]</scope>
    <source>
        <tissue evidence="9">Nenye</tissue>
    </source>
</reference>
<keyword evidence="10" id="KW-1185">Reference proteome</keyword>
<comment type="caution">
    <text evidence="9">The sequence shown here is derived from an EMBL/GenBank/DDBJ whole genome shotgun (WGS) entry which is preliminary data.</text>
</comment>
<dbReference type="Proteomes" id="UP001630127">
    <property type="component" value="Unassembled WGS sequence"/>
</dbReference>
<feature type="transmembrane region" description="Helical" evidence="8">
    <location>
        <begin position="307"/>
        <end position="327"/>
    </location>
</feature>
<evidence type="ECO:0000313" key="9">
    <source>
        <dbReference type="EMBL" id="KAL3523321.1"/>
    </source>
</evidence>
<dbReference type="Pfam" id="PF06775">
    <property type="entry name" value="Seipin"/>
    <property type="match status" value="1"/>
</dbReference>
<dbReference type="AlphaFoldDB" id="A0ABD2ZV33"/>
<dbReference type="PANTHER" id="PTHR21212:SF5">
    <property type="entry name" value="SEIPIN-1"/>
    <property type="match status" value="1"/>
</dbReference>
<evidence type="ECO:0000256" key="2">
    <source>
        <dbReference type="ARBA" id="ARBA00022692"/>
    </source>
</evidence>
<evidence type="ECO:0000256" key="4">
    <source>
        <dbReference type="ARBA" id="ARBA00022989"/>
    </source>
</evidence>
<dbReference type="PANTHER" id="PTHR21212">
    <property type="entry name" value="BERNARDINELLI-SEIP CONGENITAL LIPODYSTROPHY 2 HOMOLOG BSCL2 PROTEIN"/>
    <property type="match status" value="1"/>
</dbReference>
<dbReference type="GO" id="GO:0006629">
    <property type="term" value="P:lipid metabolic process"/>
    <property type="evidence" value="ECO:0007669"/>
    <property type="project" value="UniProtKB-KW"/>
</dbReference>
<evidence type="ECO:0000313" key="10">
    <source>
        <dbReference type="Proteomes" id="UP001630127"/>
    </source>
</evidence>
<keyword evidence="6 8" id="KW-0472">Membrane</keyword>
<evidence type="ECO:0000256" key="8">
    <source>
        <dbReference type="SAM" id="Phobius"/>
    </source>
</evidence>
<feature type="transmembrane region" description="Helical" evidence="8">
    <location>
        <begin position="33"/>
        <end position="52"/>
    </location>
</feature>
<evidence type="ECO:0000256" key="6">
    <source>
        <dbReference type="ARBA" id="ARBA00023136"/>
    </source>
</evidence>
<keyword evidence="4 8" id="KW-1133">Transmembrane helix</keyword>
<feature type="region of interest" description="Disordered" evidence="7">
    <location>
        <begin position="397"/>
        <end position="431"/>
    </location>
</feature>
<dbReference type="InterPro" id="IPR009617">
    <property type="entry name" value="Seipin"/>
</dbReference>
<evidence type="ECO:0000256" key="7">
    <source>
        <dbReference type="SAM" id="MobiDB-lite"/>
    </source>
</evidence>
<keyword evidence="5" id="KW-0443">Lipid metabolism</keyword>
<feature type="transmembrane region" description="Helical" evidence="8">
    <location>
        <begin position="94"/>
        <end position="127"/>
    </location>
</feature>
<protein>
    <recommendedName>
        <fullName evidence="11">Seipin-1</fullName>
    </recommendedName>
</protein>
<evidence type="ECO:0000256" key="5">
    <source>
        <dbReference type="ARBA" id="ARBA00023098"/>
    </source>
</evidence>
<dbReference type="GO" id="GO:0005789">
    <property type="term" value="C:endoplasmic reticulum membrane"/>
    <property type="evidence" value="ECO:0007669"/>
    <property type="project" value="UniProtKB-SubCell"/>
</dbReference>
<dbReference type="CDD" id="cd23995">
    <property type="entry name" value="Seipin_BSCL2_like"/>
    <property type="match status" value="1"/>
</dbReference>
<dbReference type="GO" id="GO:0140042">
    <property type="term" value="P:lipid droplet formation"/>
    <property type="evidence" value="ECO:0007669"/>
    <property type="project" value="UniProtKB-ARBA"/>
</dbReference>
<name>A0ABD2ZV33_9GENT</name>
<evidence type="ECO:0000256" key="1">
    <source>
        <dbReference type="ARBA" id="ARBA00004477"/>
    </source>
</evidence>
<evidence type="ECO:0008006" key="11">
    <source>
        <dbReference type="Google" id="ProtNLM"/>
    </source>
</evidence>
<comment type="subcellular location">
    <subcellularLocation>
        <location evidence="1">Endoplasmic reticulum membrane</location>
        <topology evidence="1">Multi-pass membrane protein</topology>
    </subcellularLocation>
</comment>
<evidence type="ECO:0000256" key="3">
    <source>
        <dbReference type="ARBA" id="ARBA00022824"/>
    </source>
</evidence>
<proteinExistence type="predicted"/>
<keyword evidence="2 8" id="KW-0812">Transmembrane</keyword>
<keyword evidence="3" id="KW-0256">Endoplasmic reticulum</keyword>
<accession>A0ABD2ZV33</accession>
<sequence length="431" mass="49052">MVDKEEEEELKNYFPIPNPLLWFTKLIIFQADIFHNSLVALLSPFLFLFSLISNTFGGAEETKEALEFSVPAAAAKVPFSKVITHGSRLLLKKVVLGFLGAAYVCMILTLLLIVAVILGVGLVRYWVEEPVFVRERLHFDYTEVHPEAVFFLDGDGAFEGHRLLNKKRGVPVGHTFYVSLGFLMPESDYNREIGVFQVTAELISSNGNILAKSSHPCMLQFRSWPIRMMRTFLMGLPLLLGITAETQRLTIAMLKHKEGFPRTEAIRLTLIPRAGTYSLPQLYKAEILLKSELPWAKEIVRRWKWSFYVWTSLYAYVMLLIILLSCSRPLILPVMKKSVSNDRKEKLEVEVASEPEERSRDERHVSETLRRLQENRSKRKAMLRDIHMLEPAGSLASSISLSRGDTGPTLEHDVDGIGDSESMCYRSDVED</sequence>
<gene>
    <name evidence="9" type="ORF">ACH5RR_016155</name>
</gene>
<organism evidence="9 10">
    <name type="scientific">Cinchona calisaya</name>
    <dbReference type="NCBI Taxonomy" id="153742"/>
    <lineage>
        <taxon>Eukaryota</taxon>
        <taxon>Viridiplantae</taxon>
        <taxon>Streptophyta</taxon>
        <taxon>Embryophyta</taxon>
        <taxon>Tracheophyta</taxon>
        <taxon>Spermatophyta</taxon>
        <taxon>Magnoliopsida</taxon>
        <taxon>eudicotyledons</taxon>
        <taxon>Gunneridae</taxon>
        <taxon>Pentapetalae</taxon>
        <taxon>asterids</taxon>
        <taxon>lamiids</taxon>
        <taxon>Gentianales</taxon>
        <taxon>Rubiaceae</taxon>
        <taxon>Cinchonoideae</taxon>
        <taxon>Cinchoneae</taxon>
        <taxon>Cinchona</taxon>
    </lineage>
</organism>